<dbReference type="PANTHER" id="PTHR48022:SF3">
    <property type="entry name" value="HEXOSE TRANSPORTER PROTEIN (AFU_ORTHOLOGUE AFUA_8G04480)-RELATED"/>
    <property type="match status" value="1"/>
</dbReference>
<evidence type="ECO:0000313" key="11">
    <source>
        <dbReference type="Proteomes" id="UP000572817"/>
    </source>
</evidence>
<evidence type="ECO:0000256" key="7">
    <source>
        <dbReference type="SAM" id="MobiDB-lite"/>
    </source>
</evidence>
<evidence type="ECO:0000256" key="5">
    <source>
        <dbReference type="ARBA" id="ARBA00022989"/>
    </source>
</evidence>
<comment type="caution">
    <text evidence="10">The sequence shown here is derived from an EMBL/GenBank/DDBJ whole genome shotgun (WGS) entry which is preliminary data.</text>
</comment>
<dbReference type="AlphaFoldDB" id="A0A8H4IL41"/>
<feature type="domain" description="Major facilitator superfamily (MFS) profile" evidence="9">
    <location>
        <begin position="41"/>
        <end position="479"/>
    </location>
</feature>
<evidence type="ECO:0000259" key="9">
    <source>
        <dbReference type="PROSITE" id="PS50850"/>
    </source>
</evidence>
<reference evidence="10" key="1">
    <citation type="submission" date="2020-04" db="EMBL/GenBank/DDBJ databases">
        <title>Genome Assembly and Annotation of Botryosphaeria dothidea sdau 11-99, a Latent Pathogen of Apple Fruit Ring Rot in China.</title>
        <authorList>
            <person name="Yu C."/>
            <person name="Diao Y."/>
            <person name="Lu Q."/>
            <person name="Zhao J."/>
            <person name="Cui S."/>
            <person name="Peng C."/>
            <person name="He B."/>
            <person name="Liu H."/>
        </authorList>
    </citation>
    <scope>NUCLEOTIDE SEQUENCE [LARGE SCALE GENOMIC DNA]</scope>
    <source>
        <strain evidence="10">Sdau11-99</strain>
    </source>
</reference>
<dbReference type="SUPFAM" id="SSF103473">
    <property type="entry name" value="MFS general substrate transporter"/>
    <property type="match status" value="1"/>
</dbReference>
<feature type="transmembrane region" description="Helical" evidence="8">
    <location>
        <begin position="428"/>
        <end position="448"/>
    </location>
</feature>
<keyword evidence="4 8" id="KW-0812">Transmembrane</keyword>
<sequence>MGKPKSNPAPQASVEDELAAVLPKDNRPWWKQSHLLKLNLSIGSILMFSSANGYDGTLMNSLQALTQWNEFMDYPAGEWLGFINAIYWLGVGVCFPPAAYVANRWGRKLGVWVGVVFLILGTALQTSAHNVAAFVAARFFIGVAGSWIGASIPVLINEIAYPTHRGIVNALYNCGWHAGSIVAAWICFGTRNLESSWSWRLPSLFQIALPALAVPGLIFVPESPRWLISMDRTEEARSLLGVCHGAGDVASPLVAYEVASIEEAIRADKLAGEKTSYADMIKTPGNRRRLFITITLGIFAQWTGNGVVSYYLALVLNTAGITNFSHQLLISGCLQIWNLIFSVLAAVSVDKLGRRVLFLSSAAIELVAYVVITGLSGSFAETGASSVGIAVVPFLFIFYAGYDIALTPLLTAYPCEIWPYQLRSKGNAVTWVTTVSAIFFNTFVNPIALDAIGWKYYIVFVVFIVLYGITVWFWYPETKGLTLERIAMVFDGEDAVPESATTGAAFAAEKEAMQERLEMVDSGSKFDPASLAILERLNYAVSLLESQANQPQTPAAVPAQPPMASNTAIDEAAHEIEILELSVPSSMSAAHLLEWPIFGNKYDRKYLNAALFEHSPCTTAFDGDTGSDEVADAPDAQSAQRSKMPGKGIQKEEVHDLIQAFLENVHTKNPVLDSTDLMRWATPISEHGFGWSSRSCLLLIVCALGALSAPFQTTQITSAEATSLSETENYTTAETYYTESRKRIGLLGTSLIAAQCSFLSGIYEMYSLRPLQAWTSFSRAAGVIHVYRIGNSNPTTPRPSSTLSLEHRLYWSCLKSISEIREQLPLPPSGLASLDCPLFPTLPGSASETRDPPLENIFEKSWFYYLAEISSRRISNRILNAFYKGDHNDWLSSDLESMIGIAHELESQIEQWYDLSLKMLVKLLKFIARSQHIQRPVGYAGVEVPQEELAFMIRVREIYMYTLLYRPFLFLATHKQEVIQRDPRVQVLAEKCLRNCFHISSSVGIKHRHHGTYFVGRGLFSIGLIILATLKTGRLNVPSDWRRHMDRILAFLEYWELESPDLARGRAILQETLREFGDVYA</sequence>
<dbReference type="InterPro" id="IPR036259">
    <property type="entry name" value="MFS_trans_sf"/>
</dbReference>
<feature type="transmembrane region" description="Helical" evidence="8">
    <location>
        <begin position="79"/>
        <end position="102"/>
    </location>
</feature>
<protein>
    <submittedName>
        <fullName evidence="10">Sugar/inositol transporter</fullName>
    </submittedName>
</protein>
<dbReference type="OrthoDB" id="6133115at2759"/>
<dbReference type="InterPro" id="IPR005828">
    <property type="entry name" value="MFS_sugar_transport-like"/>
</dbReference>
<feature type="transmembrane region" description="Helical" evidence="8">
    <location>
        <begin position="328"/>
        <end position="349"/>
    </location>
</feature>
<accession>A0A8H4IL41</accession>
<evidence type="ECO:0000256" key="3">
    <source>
        <dbReference type="ARBA" id="ARBA00022448"/>
    </source>
</evidence>
<dbReference type="InterPro" id="IPR050360">
    <property type="entry name" value="MFS_Sugar_Transporters"/>
</dbReference>
<dbReference type="PANTHER" id="PTHR48022">
    <property type="entry name" value="PLASTIDIC GLUCOSE TRANSPORTER 4"/>
    <property type="match status" value="1"/>
</dbReference>
<dbReference type="FunFam" id="1.20.1250.20:FF:000134">
    <property type="entry name" value="MFS sugar transporter protein"/>
    <property type="match status" value="1"/>
</dbReference>
<dbReference type="GO" id="GO:0005351">
    <property type="term" value="F:carbohydrate:proton symporter activity"/>
    <property type="evidence" value="ECO:0007669"/>
    <property type="project" value="TreeGrafter"/>
</dbReference>
<dbReference type="Gene3D" id="1.20.1250.20">
    <property type="entry name" value="MFS general substrate transporter like domains"/>
    <property type="match status" value="1"/>
</dbReference>
<feature type="transmembrane region" description="Helical" evidence="8">
    <location>
        <begin position="744"/>
        <end position="763"/>
    </location>
</feature>
<dbReference type="InterPro" id="IPR005829">
    <property type="entry name" value="Sugar_transporter_CS"/>
</dbReference>
<dbReference type="InterPro" id="IPR020846">
    <property type="entry name" value="MFS_dom"/>
</dbReference>
<feature type="region of interest" description="Disordered" evidence="7">
    <location>
        <begin position="623"/>
        <end position="649"/>
    </location>
</feature>
<feature type="transmembrane region" description="Helical" evidence="8">
    <location>
        <begin position="109"/>
        <end position="128"/>
    </location>
</feature>
<dbReference type="Pfam" id="PF00083">
    <property type="entry name" value="Sugar_tr"/>
    <property type="match status" value="1"/>
</dbReference>
<organism evidence="10 11">
    <name type="scientific">Botryosphaeria dothidea</name>
    <dbReference type="NCBI Taxonomy" id="55169"/>
    <lineage>
        <taxon>Eukaryota</taxon>
        <taxon>Fungi</taxon>
        <taxon>Dikarya</taxon>
        <taxon>Ascomycota</taxon>
        <taxon>Pezizomycotina</taxon>
        <taxon>Dothideomycetes</taxon>
        <taxon>Dothideomycetes incertae sedis</taxon>
        <taxon>Botryosphaeriales</taxon>
        <taxon>Botryosphaeriaceae</taxon>
        <taxon>Botryosphaeria</taxon>
    </lineage>
</organism>
<feature type="transmembrane region" description="Helical" evidence="8">
    <location>
        <begin position="203"/>
        <end position="220"/>
    </location>
</feature>
<feature type="transmembrane region" description="Helical" evidence="8">
    <location>
        <begin position="356"/>
        <end position="375"/>
    </location>
</feature>
<feature type="transmembrane region" description="Helical" evidence="8">
    <location>
        <begin position="454"/>
        <end position="475"/>
    </location>
</feature>
<evidence type="ECO:0000256" key="4">
    <source>
        <dbReference type="ARBA" id="ARBA00022692"/>
    </source>
</evidence>
<feature type="transmembrane region" description="Helical" evidence="8">
    <location>
        <begin position="134"/>
        <end position="156"/>
    </location>
</feature>
<comment type="similarity">
    <text evidence="2">Belongs to the major facilitator superfamily. Sugar transporter (TC 2.A.1.1) family.</text>
</comment>
<proteinExistence type="inferred from homology"/>
<dbReference type="EMBL" id="WWBZ02000062">
    <property type="protein sequence ID" value="KAF4303182.1"/>
    <property type="molecule type" value="Genomic_DNA"/>
</dbReference>
<dbReference type="CDD" id="cd12148">
    <property type="entry name" value="fungal_TF_MHR"/>
    <property type="match status" value="1"/>
</dbReference>
<gene>
    <name evidence="10" type="ORF">GTA08_BOTSDO08716</name>
</gene>
<keyword evidence="6 8" id="KW-0472">Membrane</keyword>
<dbReference type="GO" id="GO:0016020">
    <property type="term" value="C:membrane"/>
    <property type="evidence" value="ECO:0007669"/>
    <property type="project" value="UniProtKB-SubCell"/>
</dbReference>
<comment type="subcellular location">
    <subcellularLocation>
        <location evidence="1">Membrane</location>
        <topology evidence="1">Multi-pass membrane protein</topology>
    </subcellularLocation>
</comment>
<evidence type="ECO:0000256" key="2">
    <source>
        <dbReference type="ARBA" id="ARBA00010992"/>
    </source>
</evidence>
<keyword evidence="11" id="KW-1185">Reference proteome</keyword>
<evidence type="ECO:0000256" key="1">
    <source>
        <dbReference type="ARBA" id="ARBA00004141"/>
    </source>
</evidence>
<dbReference type="Proteomes" id="UP000572817">
    <property type="component" value="Unassembled WGS sequence"/>
</dbReference>
<name>A0A8H4IL41_9PEZI</name>
<feature type="transmembrane region" description="Helical" evidence="8">
    <location>
        <begin position="168"/>
        <end position="191"/>
    </location>
</feature>
<evidence type="ECO:0000313" key="10">
    <source>
        <dbReference type="EMBL" id="KAF4303182.1"/>
    </source>
</evidence>
<feature type="transmembrane region" description="Helical" evidence="8">
    <location>
        <begin position="290"/>
        <end position="316"/>
    </location>
</feature>
<keyword evidence="3" id="KW-0813">Transport</keyword>
<evidence type="ECO:0000256" key="8">
    <source>
        <dbReference type="SAM" id="Phobius"/>
    </source>
</evidence>
<dbReference type="PROSITE" id="PS00216">
    <property type="entry name" value="SUGAR_TRANSPORT_1"/>
    <property type="match status" value="1"/>
</dbReference>
<dbReference type="PROSITE" id="PS50850">
    <property type="entry name" value="MFS"/>
    <property type="match status" value="1"/>
</dbReference>
<keyword evidence="5 8" id="KW-1133">Transmembrane helix</keyword>
<feature type="transmembrane region" description="Helical" evidence="8">
    <location>
        <begin position="387"/>
        <end position="407"/>
    </location>
</feature>
<evidence type="ECO:0000256" key="6">
    <source>
        <dbReference type="ARBA" id="ARBA00023136"/>
    </source>
</evidence>